<evidence type="ECO:0000313" key="1">
    <source>
        <dbReference type="EMBL" id="VDG81188.1"/>
    </source>
</evidence>
<evidence type="ECO:0000313" key="2">
    <source>
        <dbReference type="Proteomes" id="UP000276733"/>
    </source>
</evidence>
<proteinExistence type="predicted"/>
<gene>
    <name evidence="1" type="ORF">NCTC11458_00472</name>
</gene>
<reference evidence="1 2" key="1">
    <citation type="submission" date="2018-11" db="EMBL/GenBank/DDBJ databases">
        <authorList>
            <consortium name="Pathogen Informatics"/>
        </authorList>
    </citation>
    <scope>NUCLEOTIDE SEQUENCE [LARGE SCALE GENOMIC DNA]</scope>
    <source>
        <strain evidence="1 2">NCTC11458</strain>
    </source>
</reference>
<dbReference type="RefSeq" id="WP_181831009.1">
    <property type="nucleotide sequence ID" value="NZ_UYIQ01000001.1"/>
</dbReference>
<organism evidence="1 2">
    <name type="scientific">Capnocytophaga ochracea</name>
    <dbReference type="NCBI Taxonomy" id="1018"/>
    <lineage>
        <taxon>Bacteria</taxon>
        <taxon>Pseudomonadati</taxon>
        <taxon>Bacteroidota</taxon>
        <taxon>Flavobacteriia</taxon>
        <taxon>Flavobacteriales</taxon>
        <taxon>Flavobacteriaceae</taxon>
        <taxon>Capnocytophaga</taxon>
    </lineage>
</organism>
<dbReference type="EMBL" id="UYIQ01000001">
    <property type="protein sequence ID" value="VDG81188.1"/>
    <property type="molecule type" value="Genomic_DNA"/>
</dbReference>
<name>A0A7Z8YBK7_CAPOC</name>
<accession>A0A7Z8YBK7</accession>
<sequence length="105" mass="12636">MKKKEQKIPFEILDLLDDSFNYETVRLLAVSLYSNGRHLGISERCRVFTNPVRHLTILHNYDEDWEEYFDFEKLDDTLSDEKAIQYKKCFVRAFNICRNNKRLAI</sequence>
<dbReference type="Proteomes" id="UP000276733">
    <property type="component" value="Unassembled WGS sequence"/>
</dbReference>
<protein>
    <submittedName>
        <fullName evidence="1">Uncharacterized protein</fullName>
    </submittedName>
</protein>
<dbReference type="AlphaFoldDB" id="A0A7Z8YBK7"/>
<comment type="caution">
    <text evidence="1">The sequence shown here is derived from an EMBL/GenBank/DDBJ whole genome shotgun (WGS) entry which is preliminary data.</text>
</comment>